<accession>A0A1E1J1E6</accession>
<protein>
    <submittedName>
        <fullName evidence="1">Uncharacterized protein</fullName>
    </submittedName>
</protein>
<gene>
    <name evidence="1" type="primary">LgM4147LRVhigh.30.01640.00090</name>
    <name evidence="1" type="ORF">BN36_3049050</name>
</gene>
<evidence type="ECO:0000313" key="1">
    <source>
        <dbReference type="EMBL" id="CCM17406.1"/>
    </source>
</evidence>
<organism evidence="1">
    <name type="scientific">Leishmania guyanensis</name>
    <dbReference type="NCBI Taxonomy" id="5670"/>
    <lineage>
        <taxon>Eukaryota</taxon>
        <taxon>Discoba</taxon>
        <taxon>Euglenozoa</taxon>
        <taxon>Kinetoplastea</taxon>
        <taxon>Metakinetoplastina</taxon>
        <taxon>Trypanosomatida</taxon>
        <taxon>Trypanosomatidae</taxon>
        <taxon>Leishmaniinae</taxon>
        <taxon>Leishmania</taxon>
        <taxon>Leishmania guyanensis species complex</taxon>
    </lineage>
</organism>
<dbReference type="EMBL" id="CALQ01001305">
    <property type="protein sequence ID" value="CCM17406.1"/>
    <property type="molecule type" value="Genomic_DNA"/>
</dbReference>
<dbReference type="AlphaFoldDB" id="A0A1E1J1E6"/>
<proteinExistence type="predicted"/>
<name>A0A1E1J1E6_LEIGU</name>
<sequence length="294" mass="32514">MRAAAVRLCRPAPSSPCSRVNHIASVKPPNVSSYRPLSRSLQQGHCPLSTSHPVFGLKQARVPLQRPRHRLISTEHPAFGTSKTLSRSDCFEGPVYVSGIFLSIDPNFTIGGQGSMNPNAQITTRDAAGNMARARYRCHIESSGGMKLEILVRVQMGWISPRVVFSQIPYVIHLGKGIDVSIPFVLHFTMVSLLDEHGDNTGSFLYFSGTPILGFSASFSRITGGKMVLNPTKVVDPYVEVSDFIGHVHYRQMGFVLFKCLGYFLCFLACIPATQRMLQCVLPDPFHRHSEKPL</sequence>
<reference evidence="1" key="1">
    <citation type="submission" date="2012-08" db="EMBL/GenBank/DDBJ databases">
        <title>Comparative genomics of metastatic and non-metastatic Leishmania guyanensis provides insights into polygenic factors involved in Leishmania RNA virus infection.</title>
        <authorList>
            <person name="Smith D."/>
            <person name="Hertz-Fowler C."/>
            <person name="Martin R."/>
            <person name="Dickens N."/>
            <person name="Fasel N."/>
            <person name="Falquet L."/>
            <person name="Beverley S."/>
            <person name="Zangger H."/>
            <person name="Calderon-Copete S."/>
            <person name="Mottram J."/>
            <person name="Xenarios I."/>
        </authorList>
    </citation>
    <scope>NUCLEOTIDE SEQUENCE</scope>
    <source>
        <strain evidence="1">MHOM/BR/75/M4147/SSU:IR2SAT-LUC</strain>
    </source>
</reference>